<evidence type="ECO:0000256" key="1">
    <source>
        <dbReference type="ARBA" id="ARBA00005594"/>
    </source>
</evidence>
<dbReference type="Gene3D" id="3.40.50.620">
    <property type="entry name" value="HUPs"/>
    <property type="match status" value="2"/>
</dbReference>
<evidence type="ECO:0000313" key="4">
    <source>
        <dbReference type="Proteomes" id="UP000694892"/>
    </source>
</evidence>
<dbReference type="AlphaFoldDB" id="A0A974DAE4"/>
<organism evidence="3 4">
    <name type="scientific">Xenopus laevis</name>
    <name type="common">African clawed frog</name>
    <dbReference type="NCBI Taxonomy" id="8355"/>
    <lineage>
        <taxon>Eukaryota</taxon>
        <taxon>Metazoa</taxon>
        <taxon>Chordata</taxon>
        <taxon>Craniata</taxon>
        <taxon>Vertebrata</taxon>
        <taxon>Euteleostomi</taxon>
        <taxon>Amphibia</taxon>
        <taxon>Batrachia</taxon>
        <taxon>Anura</taxon>
        <taxon>Pipoidea</taxon>
        <taxon>Pipidae</taxon>
        <taxon>Xenopodinae</taxon>
        <taxon>Xenopus</taxon>
        <taxon>Xenopus</taxon>
    </lineage>
</organism>
<evidence type="ECO:0000256" key="2">
    <source>
        <dbReference type="SAM" id="MobiDB-lite"/>
    </source>
</evidence>
<dbReference type="PANTHER" id="PTHR45794">
    <property type="entry name" value="LEUCYL-TRNA SYNTHETASE"/>
    <property type="match status" value="1"/>
</dbReference>
<proteinExistence type="inferred from homology"/>
<accession>A0A974DAE4</accession>
<dbReference type="InterPro" id="IPR004493">
    <property type="entry name" value="Leu-tRNA-synth_Ia_arc/euk"/>
</dbReference>
<name>A0A974DAE4_XENLA</name>
<feature type="region of interest" description="Disordered" evidence="2">
    <location>
        <begin position="1"/>
        <end position="48"/>
    </location>
</feature>
<dbReference type="GO" id="GO:0006429">
    <property type="term" value="P:leucyl-tRNA aminoacylation"/>
    <property type="evidence" value="ECO:0007669"/>
    <property type="project" value="InterPro"/>
</dbReference>
<dbReference type="SUPFAM" id="SSF52374">
    <property type="entry name" value="Nucleotidylyl transferase"/>
    <property type="match status" value="1"/>
</dbReference>
<gene>
    <name evidence="3" type="ORF">XELAEV_18021444mg</name>
</gene>
<reference evidence="4" key="1">
    <citation type="journal article" date="2016" name="Nature">
        <title>Genome evolution in the allotetraploid frog Xenopus laevis.</title>
        <authorList>
            <person name="Session A.M."/>
            <person name="Uno Y."/>
            <person name="Kwon T."/>
            <person name="Chapman J.A."/>
            <person name="Toyoda A."/>
            <person name="Takahashi S."/>
            <person name="Fukui A."/>
            <person name="Hikosaka A."/>
            <person name="Suzuki A."/>
            <person name="Kondo M."/>
            <person name="van Heeringen S.J."/>
            <person name="Quigley I."/>
            <person name="Heinz S."/>
            <person name="Ogino H."/>
            <person name="Ochi H."/>
            <person name="Hellsten U."/>
            <person name="Lyons J.B."/>
            <person name="Simakov O."/>
            <person name="Putnam N."/>
            <person name="Stites J."/>
            <person name="Kuroki Y."/>
            <person name="Tanaka T."/>
            <person name="Michiue T."/>
            <person name="Watanabe M."/>
            <person name="Bogdanovic O."/>
            <person name="Lister R."/>
            <person name="Georgiou G."/>
            <person name="Paranjpe S.S."/>
            <person name="van Kruijsbergen I."/>
            <person name="Shu S."/>
            <person name="Carlson J."/>
            <person name="Kinoshita T."/>
            <person name="Ohta Y."/>
            <person name="Mawaribuchi S."/>
            <person name="Jenkins J."/>
            <person name="Grimwood J."/>
            <person name="Schmutz J."/>
            <person name="Mitros T."/>
            <person name="Mozaffari S.V."/>
            <person name="Suzuki Y."/>
            <person name="Haramoto Y."/>
            <person name="Yamamoto T.S."/>
            <person name="Takagi C."/>
            <person name="Heald R."/>
            <person name="Miller K."/>
            <person name="Haudenschild C."/>
            <person name="Kitzman J."/>
            <person name="Nakayama T."/>
            <person name="Izutsu Y."/>
            <person name="Robert J."/>
            <person name="Fortriede J."/>
            <person name="Burns K."/>
            <person name="Lotay V."/>
            <person name="Karimi K."/>
            <person name="Yasuoka Y."/>
            <person name="Dichmann D.S."/>
            <person name="Flajnik M.F."/>
            <person name="Houston D.W."/>
            <person name="Shendure J."/>
            <person name="DuPasquier L."/>
            <person name="Vize P.D."/>
            <person name="Zorn A.M."/>
            <person name="Ito M."/>
            <person name="Marcotte E.M."/>
            <person name="Wallingford J.B."/>
            <person name="Ito Y."/>
            <person name="Asashima M."/>
            <person name="Ueno N."/>
            <person name="Matsuda Y."/>
            <person name="Veenstra G.J."/>
            <person name="Fujiyama A."/>
            <person name="Harland R.M."/>
            <person name="Taira M."/>
            <person name="Rokhsar D.S."/>
        </authorList>
    </citation>
    <scope>NUCLEOTIDE SEQUENCE [LARGE SCALE GENOMIC DNA]</scope>
    <source>
        <strain evidence="4">J</strain>
    </source>
</reference>
<dbReference type="InterPro" id="IPR014729">
    <property type="entry name" value="Rossmann-like_a/b/a_fold"/>
</dbReference>
<dbReference type="GO" id="GO:0004823">
    <property type="term" value="F:leucine-tRNA ligase activity"/>
    <property type="evidence" value="ECO:0007669"/>
    <property type="project" value="InterPro"/>
</dbReference>
<dbReference type="Proteomes" id="UP000694892">
    <property type="component" value="Chromosome 3S"/>
</dbReference>
<comment type="similarity">
    <text evidence="1">Belongs to the class-I aminoacyl-tRNA synthetase family.</text>
</comment>
<protein>
    <recommendedName>
        <fullName evidence="5">Leucyl-tRNA synthetase</fullName>
    </recommendedName>
</protein>
<sequence length="400" mass="45670">MGESDGHRDIPPEGASLQHRIKSPNQGPYNLEASRRPYGEPEDGQLEPANHLAAYGERPPIGALCGRSSASSRRTTRGEQYSLPHGEKCEDSILHLLCLRLFSVGYQRLKGKICLFPFGLHCTGMSIKACADKLKREIELYSCQPQFPEEDEEEEEKPAEKEDEVVVIKDKAKGKNALRQKYGIKDEMVLPFEPVPIIDIPGYSNLSALMGEAMIYMEPEKQVMSRSADECVVALCDQWYIDYGEANWRTQTTECLKNLATFCEETRRNLEATLGWQQELACSRTYGLGSRLPWDEQWLIESLSDSTIYMAYYTVCHLLQGKELSGQGESALGIRPELMTKEVWDYIFFKKALFPKTTIQKEKLHELKQEFEFWYPVDLQVSGKDLVPNHLSYFLYNHVA</sequence>
<dbReference type="GO" id="GO:0005524">
    <property type="term" value="F:ATP binding"/>
    <property type="evidence" value="ECO:0007669"/>
    <property type="project" value="InterPro"/>
</dbReference>
<dbReference type="EMBL" id="CM004471">
    <property type="protein sequence ID" value="OCT87745.1"/>
    <property type="molecule type" value="Genomic_DNA"/>
</dbReference>
<evidence type="ECO:0000313" key="3">
    <source>
        <dbReference type="EMBL" id="OCT87745.1"/>
    </source>
</evidence>
<dbReference type="PANTHER" id="PTHR45794:SF1">
    <property type="entry name" value="LEUCINE--TRNA LIGASE, CYTOPLASMIC"/>
    <property type="match status" value="1"/>
</dbReference>
<evidence type="ECO:0008006" key="5">
    <source>
        <dbReference type="Google" id="ProtNLM"/>
    </source>
</evidence>
<feature type="compositionally biased region" description="Basic and acidic residues" evidence="2">
    <location>
        <begin position="1"/>
        <end position="11"/>
    </location>
</feature>